<dbReference type="GO" id="GO:0008776">
    <property type="term" value="F:acetate kinase activity"/>
    <property type="evidence" value="ECO:0007669"/>
    <property type="project" value="UniProtKB-UniRule"/>
</dbReference>
<evidence type="ECO:0000256" key="5">
    <source>
        <dbReference type="ARBA" id="ARBA00022840"/>
    </source>
</evidence>
<feature type="binding site" evidence="6">
    <location>
        <begin position="283"/>
        <end position="285"/>
    </location>
    <ligand>
        <name>ATP</name>
        <dbReference type="ChEBI" id="CHEBI:30616"/>
    </ligand>
</feature>
<dbReference type="InterPro" id="IPR023865">
    <property type="entry name" value="Aliphatic_acid_kinase_CS"/>
</dbReference>
<keyword evidence="2 6" id="KW-0808">Transferase</keyword>
<dbReference type="HOGENOM" id="CLU_020352_0_0_14"/>
<keyword evidence="5 6" id="KW-0067">ATP-binding</keyword>
<dbReference type="Proteomes" id="UP000027182">
    <property type="component" value="Chromosome"/>
</dbReference>
<dbReference type="AlphaFoldDB" id="A0A059Y8Y4"/>
<gene>
    <name evidence="6" type="primary">ackA</name>
    <name evidence="8" type="ORF">K668_02655</name>
</gene>
<comment type="pathway">
    <text evidence="6">Metabolic intermediate biosynthesis; acetyl-CoA biosynthesis; acetyl-CoA from acetate: step 1/2.</text>
</comment>
<dbReference type="NCBIfam" id="TIGR00016">
    <property type="entry name" value="ackA"/>
    <property type="match status" value="1"/>
</dbReference>
<name>A0A059Y8Y4_MYCBV</name>
<dbReference type="PRINTS" id="PR00471">
    <property type="entry name" value="ACETATEKNASE"/>
</dbReference>
<keyword evidence="4 6" id="KW-0418">Kinase</keyword>
<feature type="active site" description="Proton donor/acceptor" evidence="6">
    <location>
        <position position="150"/>
    </location>
</feature>
<dbReference type="PROSITE" id="PS01076">
    <property type="entry name" value="ACETATE_KINASE_2"/>
    <property type="match status" value="1"/>
</dbReference>
<feature type="site" description="Transition state stabilizer" evidence="6">
    <location>
        <position position="182"/>
    </location>
</feature>
<dbReference type="GO" id="GO:0006083">
    <property type="term" value="P:acetate metabolic process"/>
    <property type="evidence" value="ECO:0007669"/>
    <property type="project" value="TreeGrafter"/>
</dbReference>
<feature type="binding site" evidence="6">
    <location>
        <position position="92"/>
    </location>
    <ligand>
        <name>substrate</name>
    </ligand>
</feature>
<dbReference type="GO" id="GO:0005524">
    <property type="term" value="F:ATP binding"/>
    <property type="evidence" value="ECO:0007669"/>
    <property type="project" value="UniProtKB-KW"/>
</dbReference>
<feature type="binding site" evidence="6">
    <location>
        <begin position="208"/>
        <end position="212"/>
    </location>
    <ligand>
        <name>ATP</name>
        <dbReference type="ChEBI" id="CHEBI:30616"/>
    </ligand>
</feature>
<evidence type="ECO:0000256" key="7">
    <source>
        <dbReference type="RuleBase" id="RU003835"/>
    </source>
</evidence>
<dbReference type="PROSITE" id="PS01075">
    <property type="entry name" value="ACETATE_KINASE_1"/>
    <property type="match status" value="1"/>
</dbReference>
<dbReference type="InterPro" id="IPR000890">
    <property type="entry name" value="Aliphatic_acid_kin_short-chain"/>
</dbReference>
<dbReference type="GO" id="GO:0005737">
    <property type="term" value="C:cytoplasm"/>
    <property type="evidence" value="ECO:0007669"/>
    <property type="project" value="UniProtKB-SubCell"/>
</dbReference>
<feature type="binding site" evidence="6">
    <location>
        <position position="19"/>
    </location>
    <ligand>
        <name>ATP</name>
        <dbReference type="ChEBI" id="CHEBI:30616"/>
    </ligand>
</feature>
<evidence type="ECO:0000256" key="1">
    <source>
        <dbReference type="ARBA" id="ARBA00008748"/>
    </source>
</evidence>
<dbReference type="InterPro" id="IPR004372">
    <property type="entry name" value="Ac/propionate_kinase"/>
</dbReference>
<dbReference type="UniPathway" id="UPA00340">
    <property type="reaction ID" value="UER00458"/>
</dbReference>
<feature type="site" description="Transition state stabilizer" evidence="6">
    <location>
        <position position="241"/>
    </location>
</feature>
<dbReference type="PANTHER" id="PTHR21060:SF15">
    <property type="entry name" value="ACETATE KINASE-RELATED"/>
    <property type="match status" value="1"/>
</dbReference>
<dbReference type="InterPro" id="IPR043129">
    <property type="entry name" value="ATPase_NBD"/>
</dbReference>
<comment type="similarity">
    <text evidence="1 6 7">Belongs to the acetokinase family.</text>
</comment>
<comment type="cofactor">
    <cofactor evidence="6">
        <name>Mg(2+)</name>
        <dbReference type="ChEBI" id="CHEBI:18420"/>
    </cofactor>
    <cofactor evidence="6">
        <name>Mn(2+)</name>
        <dbReference type="ChEBI" id="CHEBI:29035"/>
    </cofactor>
    <text evidence="6">Mg(2+). Can also accept Mn(2+).</text>
</comment>
<dbReference type="Gene3D" id="3.30.420.40">
    <property type="match status" value="2"/>
</dbReference>
<keyword evidence="6" id="KW-0479">Metal-binding</keyword>
<accession>A0A059Y8Y4</accession>
<dbReference type="Pfam" id="PF00871">
    <property type="entry name" value="Acetate_kinase"/>
    <property type="match status" value="1"/>
</dbReference>
<dbReference type="PATRIC" id="fig|1316930.3.peg.543"/>
<comment type="subunit">
    <text evidence="6">Homodimer.</text>
</comment>
<keyword evidence="6" id="KW-0963">Cytoplasm</keyword>
<keyword evidence="3 6" id="KW-0547">Nucleotide-binding</keyword>
<dbReference type="GO" id="GO:0000287">
    <property type="term" value="F:magnesium ion binding"/>
    <property type="evidence" value="ECO:0007669"/>
    <property type="project" value="UniProtKB-UniRule"/>
</dbReference>
<comment type="catalytic activity">
    <reaction evidence="6">
        <text>acetate + ATP = acetyl phosphate + ADP</text>
        <dbReference type="Rhea" id="RHEA:11352"/>
        <dbReference type="ChEBI" id="CHEBI:22191"/>
        <dbReference type="ChEBI" id="CHEBI:30089"/>
        <dbReference type="ChEBI" id="CHEBI:30616"/>
        <dbReference type="ChEBI" id="CHEBI:456216"/>
        <dbReference type="EC" id="2.7.2.1"/>
    </reaction>
</comment>
<reference evidence="8 9" key="1">
    <citation type="submission" date="2013-04" db="EMBL/GenBank/DDBJ databases">
        <authorList>
            <person name="Lin L."/>
            <person name="Zeng Z."/>
            <person name="Xie J."/>
            <person name="Luo L."/>
            <person name="Yang Z."/>
            <person name="Liang W."/>
            <person name="Lin H."/>
            <person name="Dong C."/>
            <person name="Sun Y."/>
        </authorList>
    </citation>
    <scope>NUCLEOTIDE SEQUENCE [LARGE SCALE GENOMIC DNA]</scope>
    <source>
        <strain evidence="8 9">CQ-W70</strain>
    </source>
</reference>
<dbReference type="RefSeq" id="WP_013954899.1">
    <property type="nucleotide sequence ID" value="NZ_CP005933.1"/>
</dbReference>
<feature type="binding site" evidence="6">
    <location>
        <begin position="330"/>
        <end position="334"/>
    </location>
    <ligand>
        <name>ATP</name>
        <dbReference type="ChEBI" id="CHEBI:30616"/>
    </ligand>
</feature>
<dbReference type="GO" id="GO:0006085">
    <property type="term" value="P:acetyl-CoA biosynthetic process"/>
    <property type="evidence" value="ECO:0007669"/>
    <property type="project" value="UniProtKB-UniRule"/>
</dbReference>
<evidence type="ECO:0000256" key="2">
    <source>
        <dbReference type="ARBA" id="ARBA00022679"/>
    </source>
</evidence>
<evidence type="ECO:0000256" key="3">
    <source>
        <dbReference type="ARBA" id="ARBA00022741"/>
    </source>
</evidence>
<keyword evidence="6" id="KW-0460">Magnesium</keyword>
<dbReference type="KEGG" id="mbq:K668_02655"/>
<feature type="binding site" evidence="6">
    <location>
        <position position="12"/>
    </location>
    <ligand>
        <name>Mg(2+)</name>
        <dbReference type="ChEBI" id="CHEBI:18420"/>
    </ligand>
</feature>
<comment type="subcellular location">
    <subcellularLocation>
        <location evidence="6">Cytoplasm</location>
    </subcellularLocation>
</comment>
<comment type="function">
    <text evidence="6">Catalyzes the formation of acetyl phosphate from acetate and ATP. Can also catalyze the reverse reaction.</text>
</comment>
<evidence type="ECO:0000313" key="9">
    <source>
        <dbReference type="Proteomes" id="UP000027182"/>
    </source>
</evidence>
<dbReference type="PANTHER" id="PTHR21060">
    <property type="entry name" value="ACETATE KINASE"/>
    <property type="match status" value="1"/>
</dbReference>
<evidence type="ECO:0000256" key="6">
    <source>
        <dbReference type="HAMAP-Rule" id="MF_00020"/>
    </source>
</evidence>
<feature type="binding site" evidence="6">
    <location>
        <position position="384"/>
    </location>
    <ligand>
        <name>Mg(2+)</name>
        <dbReference type="ChEBI" id="CHEBI:18420"/>
    </ligand>
</feature>
<dbReference type="EC" id="2.7.2.1" evidence="6"/>
<evidence type="ECO:0000313" key="8">
    <source>
        <dbReference type="EMBL" id="AIA34107.1"/>
    </source>
</evidence>
<dbReference type="HAMAP" id="MF_00020">
    <property type="entry name" value="Acetate_kinase"/>
    <property type="match status" value="1"/>
</dbReference>
<evidence type="ECO:0000256" key="4">
    <source>
        <dbReference type="ARBA" id="ARBA00022777"/>
    </source>
</evidence>
<protein>
    <recommendedName>
        <fullName evidence="6">Acetate kinase</fullName>
        <ecNumber evidence="6">2.7.2.1</ecNumber>
    </recommendedName>
    <alternativeName>
        <fullName evidence="6">Acetokinase</fullName>
    </alternativeName>
</protein>
<organism evidence="8 9">
    <name type="scientific">Mycoplasmopsis bovis CQ-W70</name>
    <dbReference type="NCBI Taxonomy" id="1316930"/>
    <lineage>
        <taxon>Bacteria</taxon>
        <taxon>Bacillati</taxon>
        <taxon>Mycoplasmatota</taxon>
        <taxon>Mycoplasmoidales</taxon>
        <taxon>Metamycoplasmataceae</taxon>
        <taxon>Mycoplasmopsis</taxon>
    </lineage>
</organism>
<sequence length="400" mass="45322">MNDQIKKILVINAGSSSLKWALYADKDLELIGTGICERIALDGNLILKDKANKYEHKEDLPNHLVAVEKLLKYWKEHNFISELDEIEAIGFRIPYAGFKFLSPVFYSPEVRESIVTYAEKFIPLHTPPFLATLDGFIEYLPNVPKIVAQDTAFHTDIPKINKQFSINKEWATKYNIEKFGYHGLSHDYITGRMKQILGKDKINIVVAHLGSGSSLCAIKDGKSFDISVGFSSTDGLMMGTRSGAIDPGIVDYLVRIEHKDPQEVFDMLVKNSGLLGVSGISSDIRDLHKLSNENEDAKFAIELYAQRVVDYMAMYLNKIHYPDAIVFTAGMGENDAVLRKMIIDKVKSYKLFLDKESNLANYEDYMLISSQESEIPIYKMRTNEEIVIAKYVKELVNSHN</sequence>
<dbReference type="PIRSF" id="PIRSF000722">
    <property type="entry name" value="Acetate_prop_kin"/>
    <property type="match status" value="1"/>
</dbReference>
<dbReference type="SUPFAM" id="SSF53067">
    <property type="entry name" value="Actin-like ATPase domain"/>
    <property type="match status" value="2"/>
</dbReference>
<proteinExistence type="inferred from homology"/>
<dbReference type="EMBL" id="CP005933">
    <property type="protein sequence ID" value="AIA34107.1"/>
    <property type="molecule type" value="Genomic_DNA"/>
</dbReference>